<keyword evidence="7" id="KW-0408">Iron</keyword>
<dbReference type="GO" id="GO:0016491">
    <property type="term" value="F:oxidoreductase activity"/>
    <property type="evidence" value="ECO:0007669"/>
    <property type="project" value="UniProtKB-KW"/>
</dbReference>
<dbReference type="InterPro" id="IPR006058">
    <property type="entry name" value="2Fe2S_fd_BS"/>
</dbReference>
<dbReference type="SUPFAM" id="SSF54292">
    <property type="entry name" value="2Fe-2S ferredoxin-like"/>
    <property type="match status" value="1"/>
</dbReference>
<proteinExistence type="predicted"/>
<organism evidence="12">
    <name type="scientific">Pseudomonas putida</name>
    <name type="common">Arthrobacter siderocapsulatus</name>
    <dbReference type="NCBI Taxonomy" id="303"/>
    <lineage>
        <taxon>Bacteria</taxon>
        <taxon>Pseudomonadati</taxon>
        <taxon>Pseudomonadota</taxon>
        <taxon>Gammaproteobacteria</taxon>
        <taxon>Pseudomonadales</taxon>
        <taxon>Pseudomonadaceae</taxon>
        <taxon>Pseudomonas</taxon>
    </lineage>
</organism>
<dbReference type="InterPro" id="IPR012675">
    <property type="entry name" value="Beta-grasp_dom_sf"/>
</dbReference>
<dbReference type="EMBL" id="D85415">
    <property type="protein sequence ID" value="BAA12809.1"/>
    <property type="molecule type" value="Genomic_DNA"/>
</dbReference>
<dbReference type="InterPro" id="IPR001709">
    <property type="entry name" value="Flavoprot_Pyr_Nucl_cyt_Rdtase"/>
</dbReference>
<protein>
    <submittedName>
        <fullName evidence="12">Electron transfer protein</fullName>
    </submittedName>
</protein>
<keyword evidence="3" id="KW-0001">2Fe-2S</keyword>
<dbReference type="PRINTS" id="PR00371">
    <property type="entry name" value="FPNCR"/>
</dbReference>
<geneLocation type="plasmid" evidence="12">
    <name>pTDN1</name>
</geneLocation>
<name>P95533_PSEPU</name>
<dbReference type="InterPro" id="IPR008333">
    <property type="entry name" value="Cbr1-like_FAD-bd_dom"/>
</dbReference>
<dbReference type="CDD" id="cd06214">
    <property type="entry name" value="PA_degradation_oxidoreductase_like"/>
    <property type="match status" value="1"/>
</dbReference>
<evidence type="ECO:0000256" key="3">
    <source>
        <dbReference type="ARBA" id="ARBA00022714"/>
    </source>
</evidence>
<keyword evidence="6" id="KW-0560">Oxidoreductase</keyword>
<evidence type="ECO:0000256" key="7">
    <source>
        <dbReference type="ARBA" id="ARBA00023004"/>
    </source>
</evidence>
<keyword evidence="5" id="KW-0274">FAD</keyword>
<keyword evidence="4" id="KW-0479">Metal-binding</keyword>
<dbReference type="SUPFAM" id="SSF63380">
    <property type="entry name" value="Riboflavin synthase domain-like"/>
    <property type="match status" value="1"/>
</dbReference>
<dbReference type="InterPro" id="IPR017927">
    <property type="entry name" value="FAD-bd_FR_type"/>
</dbReference>
<dbReference type="Pfam" id="PF00175">
    <property type="entry name" value="NAD_binding_1"/>
    <property type="match status" value="1"/>
</dbReference>
<dbReference type="InterPro" id="IPR050415">
    <property type="entry name" value="MRET"/>
</dbReference>
<evidence type="ECO:0000256" key="2">
    <source>
        <dbReference type="ARBA" id="ARBA00022630"/>
    </source>
</evidence>
<dbReference type="PROSITE" id="PS51085">
    <property type="entry name" value="2FE2S_FER_2"/>
    <property type="match status" value="1"/>
</dbReference>
<dbReference type="InterPro" id="IPR001433">
    <property type="entry name" value="OxRdtase_FAD/NAD-bd"/>
</dbReference>
<reference evidence="12" key="1">
    <citation type="journal article" date="1997" name="J. Bacteriol.">
        <title>Nucleotide sequences and regulational analysis of genes involved in conversion of aniline to catechol in Pseudomonas putida UCC22(pTDN1).</title>
        <authorList>
            <person name="Fukumori F."/>
            <person name="Saint C.P."/>
        </authorList>
    </citation>
    <scope>NUCLEOTIDE SEQUENCE</scope>
    <source>
        <strain evidence="12">UCC22</strain>
        <plasmid evidence="12">pTDN1</plasmid>
    </source>
</reference>
<evidence type="ECO:0000313" key="12">
    <source>
        <dbReference type="EMBL" id="BAA12809.1"/>
    </source>
</evidence>
<dbReference type="PANTHER" id="PTHR47354:SF8">
    <property type="entry name" value="1,2-PHENYLACETYL-COA EPOXIDASE, SUBUNIT E"/>
    <property type="match status" value="1"/>
</dbReference>
<evidence type="ECO:0000256" key="9">
    <source>
        <dbReference type="ARBA" id="ARBA00034078"/>
    </source>
</evidence>
<dbReference type="Gene3D" id="3.10.20.30">
    <property type="match status" value="1"/>
</dbReference>
<dbReference type="InterPro" id="IPR036010">
    <property type="entry name" value="2Fe-2S_ferredoxin-like_sf"/>
</dbReference>
<comment type="cofactor">
    <cofactor evidence="9">
        <name>[2Fe-2S] cluster</name>
        <dbReference type="ChEBI" id="CHEBI:190135"/>
    </cofactor>
</comment>
<keyword evidence="8" id="KW-0411">Iron-sulfur</keyword>
<dbReference type="PROSITE" id="PS51384">
    <property type="entry name" value="FAD_FR"/>
    <property type="match status" value="1"/>
</dbReference>
<accession>P95533</accession>
<evidence type="ECO:0000259" key="10">
    <source>
        <dbReference type="PROSITE" id="PS51085"/>
    </source>
</evidence>
<dbReference type="InterPro" id="IPR039261">
    <property type="entry name" value="FNR_nucleotide-bd"/>
</dbReference>
<keyword evidence="2" id="KW-0285">Flavoprotein</keyword>
<dbReference type="Gene3D" id="2.40.30.10">
    <property type="entry name" value="Translation factors"/>
    <property type="match status" value="1"/>
</dbReference>
<dbReference type="SUPFAM" id="SSF52343">
    <property type="entry name" value="Ferredoxin reductase-like, C-terminal NADP-linked domain"/>
    <property type="match status" value="1"/>
</dbReference>
<evidence type="ECO:0000256" key="1">
    <source>
        <dbReference type="ARBA" id="ARBA00001974"/>
    </source>
</evidence>
<feature type="domain" description="2Fe-2S ferredoxin-type" evidence="10">
    <location>
        <begin position="249"/>
        <end position="337"/>
    </location>
</feature>
<dbReference type="InterPro" id="IPR001041">
    <property type="entry name" value="2Fe-2S_ferredoxin-type"/>
</dbReference>
<evidence type="ECO:0000256" key="8">
    <source>
        <dbReference type="ARBA" id="ARBA00023014"/>
    </source>
</evidence>
<keyword evidence="12" id="KW-0614">Plasmid</keyword>
<dbReference type="PANTHER" id="PTHR47354">
    <property type="entry name" value="NADH OXIDOREDUCTASE HCR"/>
    <property type="match status" value="1"/>
</dbReference>
<dbReference type="Gene3D" id="3.40.50.80">
    <property type="entry name" value="Nucleotide-binding domain of ferredoxin-NADP reductase (FNR) module"/>
    <property type="match status" value="1"/>
</dbReference>
<dbReference type="InterPro" id="IPR017938">
    <property type="entry name" value="Riboflavin_synthase-like_b-brl"/>
</dbReference>
<evidence type="ECO:0000256" key="5">
    <source>
        <dbReference type="ARBA" id="ARBA00022827"/>
    </source>
</evidence>
<dbReference type="Pfam" id="PF00111">
    <property type="entry name" value="Fer2"/>
    <property type="match status" value="1"/>
</dbReference>
<evidence type="ECO:0000256" key="6">
    <source>
        <dbReference type="ARBA" id="ARBA00023002"/>
    </source>
</evidence>
<dbReference type="GO" id="GO:0050660">
    <property type="term" value="F:flavin adenine dinucleotide binding"/>
    <property type="evidence" value="ECO:0007669"/>
    <property type="project" value="TreeGrafter"/>
</dbReference>
<dbReference type="AlphaFoldDB" id="P95533"/>
<dbReference type="GO" id="GO:0046872">
    <property type="term" value="F:metal ion binding"/>
    <property type="evidence" value="ECO:0007669"/>
    <property type="project" value="UniProtKB-KW"/>
</dbReference>
<comment type="cofactor">
    <cofactor evidence="1">
        <name>FAD</name>
        <dbReference type="ChEBI" id="CHEBI:57692"/>
    </cofactor>
</comment>
<feature type="domain" description="FAD-binding FR-type" evidence="11">
    <location>
        <begin position="3"/>
        <end position="108"/>
    </location>
</feature>
<sequence>MAKRAQSLTITDVTAQGSDAILLSLRVDDEQQPKFTFQPGQYLTLAVEVQGDEHWRCYSITSEPVTGQPISVLVRRVAGGRVSNWLCDNARPGLQLQVLPPAGHFTLARPGQPLLLYAGGSGIAPVFALAREALARGAARVRLFYANRDRATAMLLAELQALQDAAAGRLEIVHWYDAEQGLPTQAVLVAQAQGLDQADAYMCGPEPFMHAVGASLQVAGFDAQRVHREDFGAAVEGASEEAAGDGPEALLTVLMKGQTHAVPVRAGELLLSAMLRAGLPAPHACRVGECASCMCRLQAGEVQRLDSSVLDEDDVAAGWLLACRTRAASPALQVRFS</sequence>
<gene>
    <name evidence="12" type="primary">tdnB</name>
</gene>
<dbReference type="Pfam" id="PF00970">
    <property type="entry name" value="FAD_binding_6"/>
    <property type="match status" value="1"/>
</dbReference>
<evidence type="ECO:0000259" key="11">
    <source>
        <dbReference type="PROSITE" id="PS51384"/>
    </source>
</evidence>
<dbReference type="PROSITE" id="PS00197">
    <property type="entry name" value="2FE2S_FER_1"/>
    <property type="match status" value="1"/>
</dbReference>
<dbReference type="GO" id="GO:0051537">
    <property type="term" value="F:2 iron, 2 sulfur cluster binding"/>
    <property type="evidence" value="ECO:0007669"/>
    <property type="project" value="UniProtKB-KW"/>
</dbReference>
<dbReference type="CDD" id="cd00207">
    <property type="entry name" value="fer2"/>
    <property type="match status" value="1"/>
</dbReference>
<evidence type="ECO:0000256" key="4">
    <source>
        <dbReference type="ARBA" id="ARBA00022723"/>
    </source>
</evidence>
<dbReference type="PRINTS" id="PR00410">
    <property type="entry name" value="PHEHYDRXLASE"/>
</dbReference>